<evidence type="ECO:0000313" key="2">
    <source>
        <dbReference type="EMBL" id="CAF4839968.1"/>
    </source>
</evidence>
<feature type="compositionally biased region" description="Polar residues" evidence="1">
    <location>
        <begin position="38"/>
        <end position="52"/>
    </location>
</feature>
<feature type="non-terminal residue" evidence="2">
    <location>
        <position position="1"/>
    </location>
</feature>
<evidence type="ECO:0000313" key="3">
    <source>
        <dbReference type="Proteomes" id="UP000663873"/>
    </source>
</evidence>
<proteinExistence type="predicted"/>
<sequence length="52" mass="5675">SRAEMIVYTKLLAQQREEEAVFESALGSSGLKSEARSYGTSAYSSRTSQNQA</sequence>
<dbReference type="Proteomes" id="UP000663873">
    <property type="component" value="Unassembled WGS sequence"/>
</dbReference>
<dbReference type="EMBL" id="CAJOBP010057706">
    <property type="protein sequence ID" value="CAF4839968.1"/>
    <property type="molecule type" value="Genomic_DNA"/>
</dbReference>
<comment type="caution">
    <text evidence="2">The sequence shown here is derived from an EMBL/GenBank/DDBJ whole genome shotgun (WGS) entry which is preliminary data.</text>
</comment>
<gene>
    <name evidence="2" type="ORF">UJA718_LOCUS43005</name>
</gene>
<reference evidence="2" key="1">
    <citation type="submission" date="2021-02" db="EMBL/GenBank/DDBJ databases">
        <authorList>
            <person name="Nowell W R."/>
        </authorList>
    </citation>
    <scope>NUCLEOTIDE SEQUENCE</scope>
</reference>
<protein>
    <submittedName>
        <fullName evidence="2">Uncharacterized protein</fullName>
    </submittedName>
</protein>
<feature type="region of interest" description="Disordered" evidence="1">
    <location>
        <begin position="23"/>
        <end position="52"/>
    </location>
</feature>
<evidence type="ECO:0000256" key="1">
    <source>
        <dbReference type="SAM" id="MobiDB-lite"/>
    </source>
</evidence>
<dbReference type="AlphaFoldDB" id="A0A821RHT7"/>
<name>A0A821RHT7_9BILA</name>
<organism evidence="2 3">
    <name type="scientific">Rotaria socialis</name>
    <dbReference type="NCBI Taxonomy" id="392032"/>
    <lineage>
        <taxon>Eukaryota</taxon>
        <taxon>Metazoa</taxon>
        <taxon>Spiralia</taxon>
        <taxon>Gnathifera</taxon>
        <taxon>Rotifera</taxon>
        <taxon>Eurotatoria</taxon>
        <taxon>Bdelloidea</taxon>
        <taxon>Philodinida</taxon>
        <taxon>Philodinidae</taxon>
        <taxon>Rotaria</taxon>
    </lineage>
</organism>
<keyword evidence="3" id="KW-1185">Reference proteome</keyword>
<accession>A0A821RHT7</accession>